<evidence type="ECO:0000313" key="2">
    <source>
        <dbReference type="EMBL" id="KKS08702.1"/>
    </source>
</evidence>
<organism evidence="2 3">
    <name type="scientific">candidate division CPR2 bacterium GW2011_GWC1_41_48</name>
    <dbReference type="NCBI Taxonomy" id="1618344"/>
    <lineage>
        <taxon>Bacteria</taxon>
        <taxon>Bacteria division CPR2</taxon>
    </lineage>
</organism>
<evidence type="ECO:0000313" key="3">
    <source>
        <dbReference type="Proteomes" id="UP000033869"/>
    </source>
</evidence>
<dbReference type="Proteomes" id="UP000033869">
    <property type="component" value="Unassembled WGS sequence"/>
</dbReference>
<proteinExistence type="predicted"/>
<feature type="transmembrane region" description="Helical" evidence="1">
    <location>
        <begin position="37"/>
        <end position="58"/>
    </location>
</feature>
<sequence length="158" mass="18654">MKKNITDIYRYRKDFYSLLGLSLFWSGLFIASKPKFLAIFAGIIIAVILSVLNAPSLIKDYKRRGFIIPRFPWEGDYMDEVQAENEKKLPRRRIFLGIIAILFVSLLIIIPYFSENLFNESIKVLVFILALLLLETATVCFYYKKEIYKIKKQKKRER</sequence>
<name>A0A0G0W9H0_UNCC2</name>
<feature type="transmembrane region" description="Helical" evidence="1">
    <location>
        <begin position="125"/>
        <end position="143"/>
    </location>
</feature>
<dbReference type="AlphaFoldDB" id="A0A0G0W9H0"/>
<keyword evidence="1" id="KW-1133">Transmembrane helix</keyword>
<accession>A0A0G0W9H0</accession>
<feature type="transmembrane region" description="Helical" evidence="1">
    <location>
        <begin position="94"/>
        <end position="113"/>
    </location>
</feature>
<dbReference type="EMBL" id="LCBL01000005">
    <property type="protein sequence ID" value="KKS08702.1"/>
    <property type="molecule type" value="Genomic_DNA"/>
</dbReference>
<keyword evidence="1" id="KW-0472">Membrane</keyword>
<evidence type="ECO:0000256" key="1">
    <source>
        <dbReference type="SAM" id="Phobius"/>
    </source>
</evidence>
<reference evidence="2 3" key="1">
    <citation type="journal article" date="2015" name="Nature">
        <title>rRNA introns, odd ribosomes, and small enigmatic genomes across a large radiation of phyla.</title>
        <authorList>
            <person name="Brown C.T."/>
            <person name="Hug L.A."/>
            <person name="Thomas B.C."/>
            <person name="Sharon I."/>
            <person name="Castelle C.J."/>
            <person name="Singh A."/>
            <person name="Wilkins M.J."/>
            <person name="Williams K.H."/>
            <person name="Banfield J.F."/>
        </authorList>
    </citation>
    <scope>NUCLEOTIDE SEQUENCE [LARGE SCALE GENOMIC DNA]</scope>
</reference>
<comment type="caution">
    <text evidence="2">The sequence shown here is derived from an EMBL/GenBank/DDBJ whole genome shotgun (WGS) entry which is preliminary data.</text>
</comment>
<protein>
    <submittedName>
        <fullName evidence="2">Uncharacterized protein</fullName>
    </submittedName>
</protein>
<gene>
    <name evidence="2" type="ORF">UU65_C0005G0013</name>
</gene>
<keyword evidence="1" id="KW-0812">Transmembrane</keyword>
<feature type="transmembrane region" description="Helical" evidence="1">
    <location>
        <begin position="15"/>
        <end position="31"/>
    </location>
</feature>